<dbReference type="PANTHER" id="PTHR47074">
    <property type="entry name" value="BNAC02G40300D PROTEIN"/>
    <property type="match status" value="1"/>
</dbReference>
<evidence type="ECO:0000313" key="2">
    <source>
        <dbReference type="EMBL" id="KAK4421614.1"/>
    </source>
</evidence>
<dbReference type="GO" id="GO:0003676">
    <property type="term" value="F:nucleic acid binding"/>
    <property type="evidence" value="ECO:0007669"/>
    <property type="project" value="InterPro"/>
</dbReference>
<comment type="caution">
    <text evidence="2">The sequence shown here is derived from an EMBL/GenBank/DDBJ whole genome shotgun (WGS) entry which is preliminary data.</text>
</comment>
<dbReference type="Gene3D" id="3.30.420.10">
    <property type="entry name" value="Ribonuclease H-like superfamily/Ribonuclease H"/>
    <property type="match status" value="1"/>
</dbReference>
<dbReference type="Pfam" id="PF13456">
    <property type="entry name" value="RVT_3"/>
    <property type="match status" value="1"/>
</dbReference>
<dbReference type="Proteomes" id="UP001293254">
    <property type="component" value="Unassembled WGS sequence"/>
</dbReference>
<dbReference type="InterPro" id="IPR002156">
    <property type="entry name" value="RNaseH_domain"/>
</dbReference>
<reference evidence="2" key="2">
    <citation type="journal article" date="2024" name="Plant">
        <title>Genomic evolution and insights into agronomic trait innovations of Sesamum species.</title>
        <authorList>
            <person name="Miao H."/>
            <person name="Wang L."/>
            <person name="Qu L."/>
            <person name="Liu H."/>
            <person name="Sun Y."/>
            <person name="Le M."/>
            <person name="Wang Q."/>
            <person name="Wei S."/>
            <person name="Zheng Y."/>
            <person name="Lin W."/>
            <person name="Duan Y."/>
            <person name="Cao H."/>
            <person name="Xiong S."/>
            <person name="Wang X."/>
            <person name="Wei L."/>
            <person name="Li C."/>
            <person name="Ma Q."/>
            <person name="Ju M."/>
            <person name="Zhao R."/>
            <person name="Li G."/>
            <person name="Mu C."/>
            <person name="Tian Q."/>
            <person name="Mei H."/>
            <person name="Zhang T."/>
            <person name="Gao T."/>
            <person name="Zhang H."/>
        </authorList>
    </citation>
    <scope>NUCLEOTIDE SEQUENCE</scope>
    <source>
        <strain evidence="2">3651</strain>
    </source>
</reference>
<feature type="domain" description="RNase H type-1" evidence="1">
    <location>
        <begin position="52"/>
        <end position="133"/>
    </location>
</feature>
<accession>A0AAE1Y0X9</accession>
<keyword evidence="3" id="KW-1185">Reference proteome</keyword>
<dbReference type="InterPro" id="IPR052929">
    <property type="entry name" value="RNase_H-like_EbsB-rel"/>
</dbReference>
<dbReference type="InterPro" id="IPR012337">
    <property type="entry name" value="RNaseH-like_sf"/>
</dbReference>
<dbReference type="SUPFAM" id="SSF53098">
    <property type="entry name" value="Ribonuclease H-like"/>
    <property type="match status" value="1"/>
</dbReference>
<evidence type="ECO:0000259" key="1">
    <source>
        <dbReference type="Pfam" id="PF13456"/>
    </source>
</evidence>
<dbReference type="EMBL" id="JACGWO010000008">
    <property type="protein sequence ID" value="KAK4421614.1"/>
    <property type="molecule type" value="Genomic_DNA"/>
</dbReference>
<proteinExistence type="predicted"/>
<organism evidence="2 3">
    <name type="scientific">Sesamum alatum</name>
    <dbReference type="NCBI Taxonomy" id="300844"/>
    <lineage>
        <taxon>Eukaryota</taxon>
        <taxon>Viridiplantae</taxon>
        <taxon>Streptophyta</taxon>
        <taxon>Embryophyta</taxon>
        <taxon>Tracheophyta</taxon>
        <taxon>Spermatophyta</taxon>
        <taxon>Magnoliopsida</taxon>
        <taxon>eudicotyledons</taxon>
        <taxon>Gunneridae</taxon>
        <taxon>Pentapetalae</taxon>
        <taxon>asterids</taxon>
        <taxon>lamiids</taxon>
        <taxon>Lamiales</taxon>
        <taxon>Pedaliaceae</taxon>
        <taxon>Sesamum</taxon>
    </lineage>
</organism>
<evidence type="ECO:0000313" key="3">
    <source>
        <dbReference type="Proteomes" id="UP001293254"/>
    </source>
</evidence>
<dbReference type="PANTHER" id="PTHR47074:SF11">
    <property type="entry name" value="REVERSE TRANSCRIPTASE-LIKE PROTEIN"/>
    <property type="match status" value="1"/>
</dbReference>
<gene>
    <name evidence="2" type="ORF">Salat_2112000</name>
</gene>
<protein>
    <recommendedName>
        <fullName evidence="1">RNase H type-1 domain-containing protein</fullName>
    </recommendedName>
</protein>
<dbReference type="InterPro" id="IPR036397">
    <property type="entry name" value="RNaseH_sf"/>
</dbReference>
<sequence>MENLNLCSTRIVESARTYLTDYTVAVTRPVILNRTEGTHVWQPPATGMVKINFDASLFTTRKDAGVGVVARDNEGKCLCWKSALVKNVVDPTHAEAAVAREAVYMALDFVGSQVKIEGDCLSVIKYINMEAWQFSSIGPLFDRRDANNVAHYFARSAVLFPLQTILSAIYNHP</sequence>
<name>A0AAE1Y0X9_9LAMI</name>
<dbReference type="GO" id="GO:0004523">
    <property type="term" value="F:RNA-DNA hybrid ribonuclease activity"/>
    <property type="evidence" value="ECO:0007669"/>
    <property type="project" value="InterPro"/>
</dbReference>
<dbReference type="AlphaFoldDB" id="A0AAE1Y0X9"/>
<reference evidence="2" key="1">
    <citation type="submission" date="2020-06" db="EMBL/GenBank/DDBJ databases">
        <authorList>
            <person name="Li T."/>
            <person name="Hu X."/>
            <person name="Zhang T."/>
            <person name="Song X."/>
            <person name="Zhang H."/>
            <person name="Dai N."/>
            <person name="Sheng W."/>
            <person name="Hou X."/>
            <person name="Wei L."/>
        </authorList>
    </citation>
    <scope>NUCLEOTIDE SEQUENCE</scope>
    <source>
        <strain evidence="2">3651</strain>
        <tissue evidence="2">Leaf</tissue>
    </source>
</reference>